<proteinExistence type="inferred from homology"/>
<reference evidence="4 5" key="2">
    <citation type="journal article" date="2022" name="Arch. Microbiol.">
        <title>Rhodococcus pseudokoreensis sp. nov. isolated from the rhizosphere of young M26 apple rootstocks.</title>
        <authorList>
            <person name="Kampfer P."/>
            <person name="Glaeser S.P."/>
            <person name="Blom J."/>
            <person name="Wolf J."/>
            <person name="Benning S."/>
            <person name="Schloter M."/>
            <person name="Neumann-Schaal M."/>
        </authorList>
    </citation>
    <scope>NUCLEOTIDE SEQUENCE [LARGE SCALE GENOMIC DNA]</scope>
    <source>
        <strain evidence="4 5">R79</strain>
    </source>
</reference>
<dbReference type="Pfam" id="PF01613">
    <property type="entry name" value="Flavin_Reduct"/>
    <property type="match status" value="1"/>
</dbReference>
<comment type="similarity">
    <text evidence="1">Belongs to the non-flavoprotein flavin reductase family.</text>
</comment>
<dbReference type="PANTHER" id="PTHR30466">
    <property type="entry name" value="FLAVIN REDUCTASE"/>
    <property type="match status" value="1"/>
</dbReference>
<accession>A0A974WCD2</accession>
<dbReference type="SMART" id="SM00903">
    <property type="entry name" value="Flavin_Reduct"/>
    <property type="match status" value="1"/>
</dbReference>
<dbReference type="InterPro" id="IPR002563">
    <property type="entry name" value="Flavin_Rdtase-like_dom"/>
</dbReference>
<dbReference type="Gene3D" id="2.30.110.10">
    <property type="entry name" value="Electron Transport, Fmn-binding Protein, Chain A"/>
    <property type="match status" value="1"/>
</dbReference>
<dbReference type="InterPro" id="IPR050268">
    <property type="entry name" value="NADH-dep_flavin_reductase"/>
</dbReference>
<name>A0A974WCD2_9NOCA</name>
<dbReference type="Proteomes" id="UP000662986">
    <property type="component" value="Chromosome"/>
</dbReference>
<feature type="domain" description="Flavin reductase like" evidence="3">
    <location>
        <begin position="25"/>
        <end position="168"/>
    </location>
</feature>
<gene>
    <name evidence="4" type="ORF">JWS13_43145</name>
</gene>
<evidence type="ECO:0000313" key="4">
    <source>
        <dbReference type="EMBL" id="QSE94928.1"/>
    </source>
</evidence>
<dbReference type="RefSeq" id="WP_206011196.1">
    <property type="nucleotide sequence ID" value="NZ_CP070619.1"/>
</dbReference>
<dbReference type="InterPro" id="IPR012349">
    <property type="entry name" value="Split_barrel_FMN-bd"/>
</dbReference>
<dbReference type="SUPFAM" id="SSF50475">
    <property type="entry name" value="FMN-binding split barrel"/>
    <property type="match status" value="1"/>
</dbReference>
<protein>
    <submittedName>
        <fullName evidence="4">Flavin reductase</fullName>
    </submittedName>
</protein>
<dbReference type="PANTHER" id="PTHR30466:SF1">
    <property type="entry name" value="FMN REDUCTASE (NADH) RUTF"/>
    <property type="match status" value="1"/>
</dbReference>
<reference evidence="4 5" key="1">
    <citation type="journal article" date="2021" name="Microbiol. Resour. Announc.">
        <title>Complete Genome Sequences of Two Rhodococcus sp. Strains with Large and Linear Chromosomes, Isolated from Apple Rhizosphere.</title>
        <authorList>
            <person name="Benning S."/>
            <person name="Brugnone N."/>
            <person name="Siani R."/>
            <person name="Kublik S."/>
            <person name="Schloter M."/>
            <person name="Rad V."/>
        </authorList>
    </citation>
    <scope>NUCLEOTIDE SEQUENCE [LARGE SCALE GENOMIC DNA]</scope>
    <source>
        <strain evidence="4 5">R79</strain>
    </source>
</reference>
<evidence type="ECO:0000313" key="5">
    <source>
        <dbReference type="Proteomes" id="UP000662986"/>
    </source>
</evidence>
<keyword evidence="5" id="KW-1185">Reference proteome</keyword>
<sequence>MSTASDIDPAVVAGGIDPKRFRDLMARVCAPVTIVTTTDGDGPHGATASSFAALSQDPPLVTVAFDRRSALLARIVATGRFGINLLHHGQEDLAMRFASRGTGGERFAGTPWHTDTGLPRIDDAAAWVSCERYNTVDGGDHLLLIGLVTKACNVERPPLVYANRTFGTHSRFSERPRRPIVDHITACTSD</sequence>
<evidence type="ECO:0000259" key="3">
    <source>
        <dbReference type="SMART" id="SM00903"/>
    </source>
</evidence>
<dbReference type="EMBL" id="CP070619">
    <property type="protein sequence ID" value="QSE94928.1"/>
    <property type="molecule type" value="Genomic_DNA"/>
</dbReference>
<evidence type="ECO:0000256" key="1">
    <source>
        <dbReference type="ARBA" id="ARBA00008898"/>
    </source>
</evidence>
<keyword evidence="2" id="KW-0560">Oxidoreductase</keyword>
<evidence type="ECO:0000256" key="2">
    <source>
        <dbReference type="ARBA" id="ARBA00023002"/>
    </source>
</evidence>
<organism evidence="4 5">
    <name type="scientific">Rhodococcus pseudokoreensis</name>
    <dbReference type="NCBI Taxonomy" id="2811421"/>
    <lineage>
        <taxon>Bacteria</taxon>
        <taxon>Bacillati</taxon>
        <taxon>Actinomycetota</taxon>
        <taxon>Actinomycetes</taxon>
        <taxon>Mycobacteriales</taxon>
        <taxon>Nocardiaceae</taxon>
        <taxon>Rhodococcus</taxon>
    </lineage>
</organism>